<reference evidence="2 3" key="1">
    <citation type="submission" date="2018-11" db="EMBL/GenBank/DDBJ databases">
        <title>Genome assembly of Steccherinum ochraceum LE-BIN_3174, the white-rot fungus of the Steccherinaceae family (The Residual Polyporoid clade, Polyporales, Basidiomycota).</title>
        <authorList>
            <person name="Fedorova T.V."/>
            <person name="Glazunova O.A."/>
            <person name="Landesman E.O."/>
            <person name="Moiseenko K.V."/>
            <person name="Psurtseva N.V."/>
            <person name="Savinova O.S."/>
            <person name="Shakhova N.V."/>
            <person name="Tyazhelova T.V."/>
            <person name="Vasina D.V."/>
        </authorList>
    </citation>
    <scope>NUCLEOTIDE SEQUENCE [LARGE SCALE GENOMIC DNA]</scope>
    <source>
        <strain evidence="2 3">LE-BIN_3174</strain>
    </source>
</reference>
<keyword evidence="3" id="KW-1185">Reference proteome</keyword>
<comment type="caution">
    <text evidence="2">The sequence shown here is derived from an EMBL/GenBank/DDBJ whole genome shotgun (WGS) entry which is preliminary data.</text>
</comment>
<evidence type="ECO:0000313" key="2">
    <source>
        <dbReference type="EMBL" id="TCD61056.1"/>
    </source>
</evidence>
<dbReference type="AlphaFoldDB" id="A0A4R0R4D4"/>
<sequence length="77" mass="8296">MAANTRWSPTHALGWRPPYPPATPKPFLLLIGSSILPVAKESSHSNQSTDGLLLEVASLVTLSLFTTTLKRPSVVVE</sequence>
<gene>
    <name evidence="2" type="ORF">EIP91_009113</name>
</gene>
<protein>
    <submittedName>
        <fullName evidence="2">Uncharacterized protein</fullName>
    </submittedName>
</protein>
<evidence type="ECO:0000313" key="3">
    <source>
        <dbReference type="Proteomes" id="UP000292702"/>
    </source>
</evidence>
<evidence type="ECO:0000256" key="1">
    <source>
        <dbReference type="SAM" id="MobiDB-lite"/>
    </source>
</evidence>
<dbReference type="Proteomes" id="UP000292702">
    <property type="component" value="Unassembled WGS sequence"/>
</dbReference>
<accession>A0A4R0R4D4</accession>
<name>A0A4R0R4D4_9APHY</name>
<organism evidence="2 3">
    <name type="scientific">Steccherinum ochraceum</name>
    <dbReference type="NCBI Taxonomy" id="92696"/>
    <lineage>
        <taxon>Eukaryota</taxon>
        <taxon>Fungi</taxon>
        <taxon>Dikarya</taxon>
        <taxon>Basidiomycota</taxon>
        <taxon>Agaricomycotina</taxon>
        <taxon>Agaricomycetes</taxon>
        <taxon>Polyporales</taxon>
        <taxon>Steccherinaceae</taxon>
        <taxon>Steccherinum</taxon>
    </lineage>
</organism>
<dbReference type="EMBL" id="RWJN01000510">
    <property type="protein sequence ID" value="TCD61056.1"/>
    <property type="molecule type" value="Genomic_DNA"/>
</dbReference>
<proteinExistence type="predicted"/>
<feature type="region of interest" description="Disordered" evidence="1">
    <location>
        <begin position="1"/>
        <end position="20"/>
    </location>
</feature>